<dbReference type="Pfam" id="PF13714">
    <property type="entry name" value="PEP_mutase"/>
    <property type="match status" value="1"/>
</dbReference>
<dbReference type="EMBL" id="BAAAZR010000001">
    <property type="protein sequence ID" value="GAA3790746.1"/>
    <property type="molecule type" value="Genomic_DNA"/>
</dbReference>
<dbReference type="PANTHER" id="PTHR42905:SF16">
    <property type="entry name" value="CARBOXYPHOSPHONOENOLPYRUVATE PHOSPHONOMUTASE-LIKE PROTEIN (AFU_ORTHOLOGUE AFUA_5G07230)"/>
    <property type="match status" value="1"/>
</dbReference>
<dbReference type="InterPro" id="IPR040442">
    <property type="entry name" value="Pyrv_kinase-like_dom_sf"/>
</dbReference>
<keyword evidence="2" id="KW-1185">Reference proteome</keyword>
<evidence type="ECO:0000313" key="2">
    <source>
        <dbReference type="Proteomes" id="UP001500888"/>
    </source>
</evidence>
<proteinExistence type="predicted"/>
<dbReference type="Gene3D" id="3.20.20.60">
    <property type="entry name" value="Phosphoenolpyruvate-binding domains"/>
    <property type="match status" value="1"/>
</dbReference>
<name>A0ABP7HC48_9ACTN</name>
<dbReference type="CDD" id="cd00377">
    <property type="entry name" value="ICL_PEPM"/>
    <property type="match status" value="1"/>
</dbReference>
<dbReference type="Proteomes" id="UP001500888">
    <property type="component" value="Unassembled WGS sequence"/>
</dbReference>
<dbReference type="GO" id="GO:0016829">
    <property type="term" value="F:lyase activity"/>
    <property type="evidence" value="ECO:0007669"/>
    <property type="project" value="UniProtKB-KW"/>
</dbReference>
<reference evidence="2" key="1">
    <citation type="journal article" date="2019" name="Int. J. Syst. Evol. Microbiol.">
        <title>The Global Catalogue of Microorganisms (GCM) 10K type strain sequencing project: providing services to taxonomists for standard genome sequencing and annotation.</title>
        <authorList>
            <consortium name="The Broad Institute Genomics Platform"/>
            <consortium name="The Broad Institute Genome Sequencing Center for Infectious Disease"/>
            <person name="Wu L."/>
            <person name="Ma J."/>
        </authorList>
    </citation>
    <scope>NUCLEOTIDE SEQUENCE [LARGE SCALE GENOMIC DNA]</scope>
    <source>
        <strain evidence="2">JCM 16908</strain>
    </source>
</reference>
<protein>
    <submittedName>
        <fullName evidence="1">Isocitrate lyase/phosphoenolpyruvate mutase family protein</fullName>
    </submittedName>
</protein>
<sequence>MALSASPEVDLWSIQSLLYREFMTTDHSLSTATSEPNAGAAALRALHVPGSPLVLPNVWDAASARAVTAAGFPVVATGSAAVAPALGYADGEATPAGVMFDAVARIVRAVPVPVTADLERGYGLAPAELVERIAATGAVGFNLEDSDPGTGAMVDAGEQADYLAAVRAAAAGAGVDLVINARVDTFAHGEGSPRERLAEAVERGRRYLRAGADCVYPILLAEAEAIRTLVAEVGGPVNVLFRPGVPSLAELGELGVARVSFGHGLHAAAQAYLATMLEAIKSGRSPYIPSAG</sequence>
<comment type="caution">
    <text evidence="1">The sequence shown here is derived from an EMBL/GenBank/DDBJ whole genome shotgun (WGS) entry which is preliminary data.</text>
</comment>
<dbReference type="InterPro" id="IPR039556">
    <property type="entry name" value="ICL/PEPM"/>
</dbReference>
<dbReference type="SUPFAM" id="SSF51621">
    <property type="entry name" value="Phosphoenolpyruvate/pyruvate domain"/>
    <property type="match status" value="1"/>
</dbReference>
<dbReference type="InterPro" id="IPR015813">
    <property type="entry name" value="Pyrv/PenolPyrv_kinase-like_dom"/>
</dbReference>
<gene>
    <name evidence="1" type="ORF">GCM10022226_07210</name>
</gene>
<keyword evidence="1" id="KW-0456">Lyase</keyword>
<evidence type="ECO:0000313" key="1">
    <source>
        <dbReference type="EMBL" id="GAA3790746.1"/>
    </source>
</evidence>
<organism evidence="1 2">
    <name type="scientific">Sphaerisporangium flaviroseum</name>
    <dbReference type="NCBI Taxonomy" id="509199"/>
    <lineage>
        <taxon>Bacteria</taxon>
        <taxon>Bacillati</taxon>
        <taxon>Actinomycetota</taxon>
        <taxon>Actinomycetes</taxon>
        <taxon>Streptosporangiales</taxon>
        <taxon>Streptosporangiaceae</taxon>
        <taxon>Sphaerisporangium</taxon>
    </lineage>
</organism>
<dbReference type="PANTHER" id="PTHR42905">
    <property type="entry name" value="PHOSPHOENOLPYRUVATE CARBOXYLASE"/>
    <property type="match status" value="1"/>
</dbReference>
<accession>A0ABP7HC48</accession>